<dbReference type="RefSeq" id="XP_002741703.1">
    <property type="nucleotide sequence ID" value="XM_002741657.2"/>
</dbReference>
<evidence type="ECO:0000313" key="5">
    <source>
        <dbReference type="RefSeq" id="XP_002741703.1"/>
    </source>
</evidence>
<accession>A0ABM0H0V3</accession>
<proteinExistence type="predicted"/>
<evidence type="ECO:0000259" key="3">
    <source>
        <dbReference type="Pfam" id="PF20010"/>
    </source>
</evidence>
<dbReference type="InterPro" id="IPR045463">
    <property type="entry name" value="XV/XVIII_trimerization_dom"/>
</dbReference>
<feature type="domain" description="Collagen type XV/XVIII trimerization" evidence="3">
    <location>
        <begin position="12"/>
        <end position="59"/>
    </location>
</feature>
<reference evidence="5" key="1">
    <citation type="submission" date="2025-08" db="UniProtKB">
        <authorList>
            <consortium name="RefSeq"/>
        </authorList>
    </citation>
    <scope>IDENTIFICATION</scope>
    <source>
        <tissue evidence="5">Testes</tissue>
    </source>
</reference>
<evidence type="ECO:0000256" key="2">
    <source>
        <dbReference type="SAM" id="MobiDB-lite"/>
    </source>
</evidence>
<feature type="coiled-coil region" evidence="1">
    <location>
        <begin position="288"/>
        <end position="315"/>
    </location>
</feature>
<dbReference type="Pfam" id="PF20010">
    <property type="entry name" value="Collagen_trimer"/>
    <property type="match status" value="1"/>
</dbReference>
<organism evidence="4 5">
    <name type="scientific">Saccoglossus kowalevskii</name>
    <name type="common">Acorn worm</name>
    <dbReference type="NCBI Taxonomy" id="10224"/>
    <lineage>
        <taxon>Eukaryota</taxon>
        <taxon>Metazoa</taxon>
        <taxon>Hemichordata</taxon>
        <taxon>Enteropneusta</taxon>
        <taxon>Harrimaniidae</taxon>
        <taxon>Saccoglossus</taxon>
    </lineage>
</organism>
<keyword evidence="4" id="KW-1185">Reference proteome</keyword>
<evidence type="ECO:0000256" key="1">
    <source>
        <dbReference type="SAM" id="Coils"/>
    </source>
</evidence>
<evidence type="ECO:0000313" key="4">
    <source>
        <dbReference type="Proteomes" id="UP000694865"/>
    </source>
</evidence>
<dbReference type="GeneID" id="100375106"/>
<dbReference type="Gene3D" id="3.40.1620.70">
    <property type="match status" value="1"/>
</dbReference>
<gene>
    <name evidence="5" type="primary">LOC100375106</name>
</gene>
<sequence length="318" mass="35474">MGCCTSSDGEKVDTYQCVDDMQENARATSIGRLAFIHDTQQLYIRVEDGWKIIQLGAILSLPPTPMPTEKTEKKNKSNGANNKPDNTTKVKKAKTKEKKVSKLEIKETKVAGVDKMFKEAVAPFNGAVELKEQIDKTIETFKVSTGHKKDDSIKVIILDLKRRYPDLSIEIQDGCKFVLDFGSYVKEEDGDKDDDDDGDDVERELIKVEIEEDNVVKAFSAIGDLGEKMMDLLKKAKESAQIFEQSKEITAMVKDSGLNGFQLAKALKNAASNISEFRKVPSVIDALMKTVSNLVEDVKDTIKELKGEIEVEIEVEDE</sequence>
<protein>
    <submittedName>
        <fullName evidence="5">Uncharacterized protein LOC100375106</fullName>
    </submittedName>
</protein>
<dbReference type="Proteomes" id="UP000694865">
    <property type="component" value="Unplaced"/>
</dbReference>
<name>A0ABM0H0V3_SACKO</name>
<keyword evidence="1" id="KW-0175">Coiled coil</keyword>
<feature type="region of interest" description="Disordered" evidence="2">
    <location>
        <begin position="61"/>
        <end position="94"/>
    </location>
</feature>